<sequence length="73" mass="8571">MVYVSGVYFVSMHPPLCFFREEERSKKLKNLIKRSKQRTMQRKILNPSSHEENRTGVGEANKTSLFNLFTPTH</sequence>
<feature type="region of interest" description="Disordered" evidence="1">
    <location>
        <begin position="33"/>
        <end position="73"/>
    </location>
</feature>
<organism evidence="2 3">
    <name type="scientific">Sphenostylis stenocarpa</name>
    <dbReference type="NCBI Taxonomy" id="92480"/>
    <lineage>
        <taxon>Eukaryota</taxon>
        <taxon>Viridiplantae</taxon>
        <taxon>Streptophyta</taxon>
        <taxon>Embryophyta</taxon>
        <taxon>Tracheophyta</taxon>
        <taxon>Spermatophyta</taxon>
        <taxon>Magnoliopsida</taxon>
        <taxon>eudicotyledons</taxon>
        <taxon>Gunneridae</taxon>
        <taxon>Pentapetalae</taxon>
        <taxon>rosids</taxon>
        <taxon>fabids</taxon>
        <taxon>Fabales</taxon>
        <taxon>Fabaceae</taxon>
        <taxon>Papilionoideae</taxon>
        <taxon>50 kb inversion clade</taxon>
        <taxon>NPAAA clade</taxon>
        <taxon>indigoferoid/millettioid clade</taxon>
        <taxon>Phaseoleae</taxon>
        <taxon>Sphenostylis</taxon>
    </lineage>
</organism>
<evidence type="ECO:0000313" key="3">
    <source>
        <dbReference type="Proteomes" id="UP001189624"/>
    </source>
</evidence>
<evidence type="ECO:0000256" key="1">
    <source>
        <dbReference type="SAM" id="MobiDB-lite"/>
    </source>
</evidence>
<dbReference type="EMBL" id="OY731401">
    <property type="protein sequence ID" value="CAJ1952118.1"/>
    <property type="molecule type" value="Genomic_DNA"/>
</dbReference>
<name>A0AA86SCV8_9FABA</name>
<dbReference type="Proteomes" id="UP001189624">
    <property type="component" value="Chromosome 4"/>
</dbReference>
<feature type="compositionally biased region" description="Polar residues" evidence="1">
    <location>
        <begin position="61"/>
        <end position="73"/>
    </location>
</feature>
<protein>
    <submittedName>
        <fullName evidence="2">Uncharacterized protein</fullName>
    </submittedName>
</protein>
<dbReference type="Gramene" id="rna-AYBTSS11_LOCUS15129">
    <property type="protein sequence ID" value="CAJ1952118.1"/>
    <property type="gene ID" value="gene-AYBTSS11_LOCUS15129"/>
</dbReference>
<reference evidence="2" key="1">
    <citation type="submission" date="2023-10" db="EMBL/GenBank/DDBJ databases">
        <authorList>
            <person name="Domelevo Entfellner J.-B."/>
        </authorList>
    </citation>
    <scope>NUCLEOTIDE SEQUENCE</scope>
</reference>
<gene>
    <name evidence="2" type="ORF">AYBTSS11_LOCUS15129</name>
</gene>
<dbReference type="AlphaFoldDB" id="A0AA86SCV8"/>
<accession>A0AA86SCV8</accession>
<keyword evidence="3" id="KW-1185">Reference proteome</keyword>
<evidence type="ECO:0000313" key="2">
    <source>
        <dbReference type="EMBL" id="CAJ1952118.1"/>
    </source>
</evidence>
<proteinExistence type="predicted"/>